<keyword evidence="2 8" id="KW-0489">Methyltransferase</keyword>
<dbReference type="SUPFAM" id="SSF53155">
    <property type="entry name" value="Methylated DNA-protein cysteine methyltransferase domain"/>
    <property type="match status" value="1"/>
</dbReference>
<protein>
    <submittedName>
        <fullName evidence="8">Methylated-DNA--[protein]-cysteine S-methyltransferase</fullName>
        <ecNumber evidence="8">2.1.1.63</ecNumber>
    </submittedName>
</protein>
<dbReference type="EC" id="2.1.1.63" evidence="8"/>
<evidence type="ECO:0000256" key="2">
    <source>
        <dbReference type="ARBA" id="ARBA00022603"/>
    </source>
</evidence>
<reference evidence="8 9" key="1">
    <citation type="submission" date="2020-09" db="EMBL/GenBank/DDBJ databases">
        <title>Methylomonas albis sp. nov. and Methylomonas fluvii sp. nov.: Two cold-adapted methanotrophs from the River Elbe and an amended description of Methylovulum psychrotolerans strain Eb1.</title>
        <authorList>
            <person name="Bussmann I.K."/>
            <person name="Klings K.-W."/>
            <person name="Warnstedt J."/>
            <person name="Hoppert M."/>
            <person name="Saborowski A."/>
            <person name="Horn F."/>
            <person name="Liebner S."/>
        </authorList>
    </citation>
    <scope>NUCLEOTIDE SEQUENCE [LARGE SCALE GENOMIC DNA]</scope>
    <source>
        <strain evidence="8 9">EbB</strain>
    </source>
</reference>
<comment type="catalytic activity">
    <reaction evidence="1">
        <text>a 4-O-methyl-thymidine in DNA + L-cysteinyl-[protein] = a thymidine in DNA + S-methyl-L-cysteinyl-[protein]</text>
        <dbReference type="Rhea" id="RHEA:53428"/>
        <dbReference type="Rhea" id="RHEA-COMP:10131"/>
        <dbReference type="Rhea" id="RHEA-COMP:10132"/>
        <dbReference type="Rhea" id="RHEA-COMP:13555"/>
        <dbReference type="Rhea" id="RHEA-COMP:13556"/>
        <dbReference type="ChEBI" id="CHEBI:29950"/>
        <dbReference type="ChEBI" id="CHEBI:82612"/>
        <dbReference type="ChEBI" id="CHEBI:137386"/>
        <dbReference type="ChEBI" id="CHEBI:137387"/>
        <dbReference type="EC" id="2.1.1.63"/>
    </reaction>
</comment>
<comment type="catalytic activity">
    <reaction evidence="6">
        <text>a 6-O-methyl-2'-deoxyguanosine in DNA + L-cysteinyl-[protein] = S-methyl-L-cysteinyl-[protein] + a 2'-deoxyguanosine in DNA</text>
        <dbReference type="Rhea" id="RHEA:24000"/>
        <dbReference type="Rhea" id="RHEA-COMP:10131"/>
        <dbReference type="Rhea" id="RHEA-COMP:10132"/>
        <dbReference type="Rhea" id="RHEA-COMP:11367"/>
        <dbReference type="Rhea" id="RHEA-COMP:11368"/>
        <dbReference type="ChEBI" id="CHEBI:29950"/>
        <dbReference type="ChEBI" id="CHEBI:82612"/>
        <dbReference type="ChEBI" id="CHEBI:85445"/>
        <dbReference type="ChEBI" id="CHEBI:85448"/>
        <dbReference type="EC" id="2.1.1.63"/>
    </reaction>
</comment>
<evidence type="ECO:0000256" key="1">
    <source>
        <dbReference type="ARBA" id="ARBA00001286"/>
    </source>
</evidence>
<evidence type="ECO:0000259" key="7">
    <source>
        <dbReference type="Pfam" id="PF01035"/>
    </source>
</evidence>
<dbReference type="InterPro" id="IPR036217">
    <property type="entry name" value="MethylDNA_cys_MeTrfase_DNAb"/>
</dbReference>
<dbReference type="InterPro" id="IPR036388">
    <property type="entry name" value="WH-like_DNA-bd_sf"/>
</dbReference>
<keyword evidence="5" id="KW-0234">DNA repair</keyword>
<evidence type="ECO:0000256" key="4">
    <source>
        <dbReference type="ARBA" id="ARBA00022763"/>
    </source>
</evidence>
<dbReference type="GO" id="GO:0003908">
    <property type="term" value="F:methylated-DNA-[protein]-cysteine S-methyltransferase activity"/>
    <property type="evidence" value="ECO:0007669"/>
    <property type="project" value="UniProtKB-EC"/>
</dbReference>
<organism evidence="8 9">
    <name type="scientific">Methylomonas fluvii</name>
    <dbReference type="NCBI Taxonomy" id="1854564"/>
    <lineage>
        <taxon>Bacteria</taxon>
        <taxon>Pseudomonadati</taxon>
        <taxon>Pseudomonadota</taxon>
        <taxon>Gammaproteobacteria</taxon>
        <taxon>Methylococcales</taxon>
        <taxon>Methylococcaceae</taxon>
        <taxon>Methylomonas</taxon>
    </lineage>
</organism>
<dbReference type="InterPro" id="IPR001497">
    <property type="entry name" value="MethylDNA_cys_MeTrfase_AS"/>
</dbReference>
<keyword evidence="4" id="KW-0227">DNA damage</keyword>
<dbReference type="NCBIfam" id="TIGR00589">
    <property type="entry name" value="ogt"/>
    <property type="match status" value="1"/>
</dbReference>
<evidence type="ECO:0000313" key="9">
    <source>
        <dbReference type="Proteomes" id="UP000641152"/>
    </source>
</evidence>
<dbReference type="PANTHER" id="PTHR10815">
    <property type="entry name" value="METHYLATED-DNA--PROTEIN-CYSTEINE METHYLTRANSFERASE"/>
    <property type="match status" value="1"/>
</dbReference>
<proteinExistence type="predicted"/>
<dbReference type="SUPFAM" id="SSF46767">
    <property type="entry name" value="Methylated DNA-protein cysteine methyltransferase, C-terminal domain"/>
    <property type="match status" value="1"/>
</dbReference>
<accession>A0ABR9DK05</accession>
<dbReference type="RefSeq" id="WP_192394915.1">
    <property type="nucleotide sequence ID" value="NZ_CAJHIU010000002.1"/>
</dbReference>
<dbReference type="Gene3D" id="1.10.10.10">
    <property type="entry name" value="Winged helix-like DNA-binding domain superfamily/Winged helix DNA-binding domain"/>
    <property type="match status" value="1"/>
</dbReference>
<gene>
    <name evidence="8" type="ORF">EBB_17150</name>
</gene>
<dbReference type="InterPro" id="IPR036631">
    <property type="entry name" value="MGMT_N_sf"/>
</dbReference>
<comment type="caution">
    <text evidence="8">The sequence shown here is derived from an EMBL/GenBank/DDBJ whole genome shotgun (WGS) entry which is preliminary data.</text>
</comment>
<evidence type="ECO:0000256" key="6">
    <source>
        <dbReference type="ARBA" id="ARBA00049348"/>
    </source>
</evidence>
<dbReference type="PROSITE" id="PS00374">
    <property type="entry name" value="MGMT"/>
    <property type="match status" value="1"/>
</dbReference>
<dbReference type="EMBL" id="JACXST010000002">
    <property type="protein sequence ID" value="MBD9362212.1"/>
    <property type="molecule type" value="Genomic_DNA"/>
</dbReference>
<dbReference type="PANTHER" id="PTHR10815:SF14">
    <property type="entry name" value="BIFUNCTIONAL TRANSCRIPTIONAL ACTIVATOR_DNA REPAIR ENZYME ADA"/>
    <property type="match status" value="1"/>
</dbReference>
<name>A0ABR9DK05_9GAMM</name>
<dbReference type="InterPro" id="IPR014048">
    <property type="entry name" value="MethylDNA_cys_MeTrfase_DNA-bd"/>
</dbReference>
<dbReference type="Proteomes" id="UP000641152">
    <property type="component" value="Unassembled WGS sequence"/>
</dbReference>
<dbReference type="Gene3D" id="3.30.160.70">
    <property type="entry name" value="Methylated DNA-protein cysteine methyltransferase domain"/>
    <property type="match status" value="1"/>
</dbReference>
<feature type="domain" description="Methylated-DNA-[protein]-cysteine S-methyltransferase DNA binding" evidence="7">
    <location>
        <begin position="98"/>
        <end position="176"/>
    </location>
</feature>
<dbReference type="Pfam" id="PF01035">
    <property type="entry name" value="DNA_binding_1"/>
    <property type="match status" value="1"/>
</dbReference>
<evidence type="ECO:0000313" key="8">
    <source>
        <dbReference type="EMBL" id="MBD9362212.1"/>
    </source>
</evidence>
<dbReference type="GO" id="GO:0032259">
    <property type="term" value="P:methylation"/>
    <property type="evidence" value="ECO:0007669"/>
    <property type="project" value="UniProtKB-KW"/>
</dbReference>
<keyword evidence="3 8" id="KW-0808">Transferase</keyword>
<sequence length="187" mass="20332">MNITISPNHNGEPDSQIRFATGMCPLGWLLVAVKPTGVCAIALGDAPDNLTTAFQDKYPEAEFIDGSPEFERIFAALRKFIDIPEQGLELTLDTGGTPFQQRVWQALGEIPVGATASYSEIARRIGSPNSARAVASACAANPVAIAIPCHRVLRIDGKLSGYRWGLERKAALLRRELLYKKQIIEIG</sequence>
<dbReference type="CDD" id="cd06445">
    <property type="entry name" value="ATase"/>
    <property type="match status" value="1"/>
</dbReference>
<keyword evidence="9" id="KW-1185">Reference proteome</keyword>
<evidence type="ECO:0000256" key="3">
    <source>
        <dbReference type="ARBA" id="ARBA00022679"/>
    </source>
</evidence>
<evidence type="ECO:0000256" key="5">
    <source>
        <dbReference type="ARBA" id="ARBA00023204"/>
    </source>
</evidence>